<dbReference type="PANTHER" id="PTHR32027">
    <property type="entry name" value="CYTOSINE DEAMINASE"/>
    <property type="match status" value="1"/>
</dbReference>
<dbReference type="InterPro" id="IPR052349">
    <property type="entry name" value="Metallo-hydrolase_Enzymes"/>
</dbReference>
<dbReference type="InterPro" id="IPR032466">
    <property type="entry name" value="Metal_Hydrolase"/>
</dbReference>
<name>A0A6G9I8K3_9GAMM</name>
<accession>A0A6G9I8K3</accession>
<feature type="signal peptide" evidence="1">
    <location>
        <begin position="1"/>
        <end position="35"/>
    </location>
</feature>
<dbReference type="Pfam" id="PF07969">
    <property type="entry name" value="Amidohydro_3"/>
    <property type="match status" value="1"/>
</dbReference>
<dbReference type="RefSeq" id="WP_166914409.1">
    <property type="nucleotide sequence ID" value="NZ_CP050253.1"/>
</dbReference>
<dbReference type="InterPro" id="IPR011059">
    <property type="entry name" value="Metal-dep_hydrolase_composite"/>
</dbReference>
<feature type="domain" description="Amidohydrolase 3" evidence="2">
    <location>
        <begin position="224"/>
        <end position="434"/>
    </location>
</feature>
<keyword evidence="4" id="KW-1185">Reference proteome</keyword>
<keyword evidence="1" id="KW-0732">Signal</keyword>
<gene>
    <name evidence="3" type="ORF">IPMB12_01920</name>
</gene>
<dbReference type="EMBL" id="CP050253">
    <property type="protein sequence ID" value="QIQ20543.1"/>
    <property type="molecule type" value="Genomic_DNA"/>
</dbReference>
<dbReference type="GO" id="GO:0016814">
    <property type="term" value="F:hydrolase activity, acting on carbon-nitrogen (but not peptide) bonds, in cyclic amidines"/>
    <property type="evidence" value="ECO:0007669"/>
    <property type="project" value="TreeGrafter"/>
</dbReference>
<dbReference type="SUPFAM" id="SSF51556">
    <property type="entry name" value="Metallo-dependent hydrolases"/>
    <property type="match status" value="1"/>
</dbReference>
<dbReference type="NCBIfam" id="NF005312">
    <property type="entry name" value="PRK06846.1"/>
    <property type="match status" value="1"/>
</dbReference>
<dbReference type="Gene3D" id="2.30.40.10">
    <property type="entry name" value="Urease, subunit C, domain 1"/>
    <property type="match status" value="1"/>
</dbReference>
<reference evidence="3 4" key="1">
    <citation type="submission" date="2020-03" db="EMBL/GenBank/DDBJ databases">
        <title>Complete genome sequence of Orbus sp. IPMB12 (BCRC 80908).</title>
        <authorList>
            <person name="Lo W.-S."/>
            <person name="Chang T.-H."/>
            <person name="Kuo C.-H."/>
        </authorList>
    </citation>
    <scope>NUCLEOTIDE SEQUENCE [LARGE SCALE GENOMIC DNA]</scope>
    <source>
        <strain evidence="3 4">IPMB12</strain>
    </source>
</reference>
<keyword evidence="3" id="KW-0378">Hydrolase</keyword>
<sequence>MVNAYGNSRREFLSQSGKVLAACALMSSTAGAVYANLPASSTSCDTGKSVNMINDKHYYLCQVLLESGFNYEGSTVIGTKTELSTLEIKDGKIIAILDKNALLNEGIPRYDAGGKLMLPAFRDMHIHLDKTFYGGPWQAPRSRQGKTIMDMITLEQDLLPKLQPFTQERAAKLIQLIQSHGSTIARSHCNVEPTSGLKNLEDLMVVLDNHKETFSCEIVTFPQHGLLLSKSEPLMREAMAMGADYVGGLDPTNVDGDMKKSLDTMFQIALDYNKPIDIHLHEMGPQGKAAVNYMLDMVEKTPSLKGKLTISHAFALATLNESEIQATAERLAEQQVTIASTVPIGTLHMPLSLLREKGVFVMTGTDSVIDHWSPFGLGDMLEKANLYAQLYTRPDEFTLSRSLAIATGDVLPLDKNGTQVWPKVQDDASFVLVDASCSAEAVARISPRQAAFYKGNVAAGEVSLIG</sequence>
<dbReference type="InterPro" id="IPR013108">
    <property type="entry name" value="Amidohydro_3"/>
</dbReference>
<dbReference type="CDD" id="cd01293">
    <property type="entry name" value="Bact_CD"/>
    <property type="match status" value="1"/>
</dbReference>
<evidence type="ECO:0000313" key="4">
    <source>
        <dbReference type="Proteomes" id="UP000501168"/>
    </source>
</evidence>
<dbReference type="FunCoup" id="A0A6G9I8K3">
    <property type="interactions" value="7"/>
</dbReference>
<dbReference type="KEGG" id="orb:IPMB12_01920"/>
<evidence type="ECO:0000256" key="1">
    <source>
        <dbReference type="SAM" id="SignalP"/>
    </source>
</evidence>
<dbReference type="InterPro" id="IPR006311">
    <property type="entry name" value="TAT_signal"/>
</dbReference>
<dbReference type="InParanoid" id="A0A6G9I8K3"/>
<dbReference type="Proteomes" id="UP000501168">
    <property type="component" value="Chromosome"/>
</dbReference>
<protein>
    <submittedName>
        <fullName evidence="3">Amidohydrolase family protein</fullName>
    </submittedName>
</protein>
<organism evidence="3 4">
    <name type="scientific">Zophobihabitans entericus</name>
    <dbReference type="NCBI Taxonomy" id="1635327"/>
    <lineage>
        <taxon>Bacteria</taxon>
        <taxon>Pseudomonadati</taxon>
        <taxon>Pseudomonadota</taxon>
        <taxon>Gammaproteobacteria</taxon>
        <taxon>Orbales</taxon>
        <taxon>Orbaceae</taxon>
        <taxon>Zophobihabitans</taxon>
    </lineage>
</organism>
<dbReference type="PANTHER" id="PTHR32027:SF9">
    <property type="entry name" value="BLL3847 PROTEIN"/>
    <property type="match status" value="1"/>
</dbReference>
<feature type="chain" id="PRO_5026102753" evidence="1">
    <location>
        <begin position="36"/>
        <end position="466"/>
    </location>
</feature>
<evidence type="ECO:0000313" key="3">
    <source>
        <dbReference type="EMBL" id="QIQ20543.1"/>
    </source>
</evidence>
<dbReference type="AlphaFoldDB" id="A0A6G9I8K3"/>
<proteinExistence type="predicted"/>
<dbReference type="PROSITE" id="PS51318">
    <property type="entry name" value="TAT"/>
    <property type="match status" value="1"/>
</dbReference>
<evidence type="ECO:0000259" key="2">
    <source>
        <dbReference type="Pfam" id="PF07969"/>
    </source>
</evidence>
<dbReference type="Gene3D" id="3.20.20.140">
    <property type="entry name" value="Metal-dependent hydrolases"/>
    <property type="match status" value="1"/>
</dbReference>
<dbReference type="SUPFAM" id="SSF51338">
    <property type="entry name" value="Composite domain of metallo-dependent hydrolases"/>
    <property type="match status" value="1"/>
</dbReference>